<evidence type="ECO:0000256" key="5">
    <source>
        <dbReference type="PROSITE-ProRule" id="PRU10007"/>
    </source>
</evidence>
<dbReference type="PROSITE" id="PS00070">
    <property type="entry name" value="ALDEHYDE_DEHYDR_CYS"/>
    <property type="match status" value="1"/>
</dbReference>
<dbReference type="FunFam" id="3.40.605.10:FF:000026">
    <property type="entry name" value="Aldehyde dehydrogenase, putative"/>
    <property type="match status" value="1"/>
</dbReference>
<dbReference type="FunFam" id="3.40.309.10:FF:000004">
    <property type="entry name" value="Succinate-semialdehyde dehydrogenase I"/>
    <property type="match status" value="1"/>
</dbReference>
<feature type="domain" description="Aldehyde dehydrogenase" evidence="8">
    <location>
        <begin position="19"/>
        <end position="482"/>
    </location>
</feature>
<dbReference type="InterPro" id="IPR016162">
    <property type="entry name" value="Ald_DH_N"/>
</dbReference>
<dbReference type="InterPro" id="IPR016160">
    <property type="entry name" value="Ald_DH_CS_CYS"/>
</dbReference>
<evidence type="ECO:0000256" key="2">
    <source>
        <dbReference type="ARBA" id="ARBA00005176"/>
    </source>
</evidence>
<keyword evidence="7" id="KW-0496">Mitochondrion</keyword>
<dbReference type="InterPro" id="IPR010102">
    <property type="entry name" value="Succ_semiAld_DH"/>
</dbReference>
<evidence type="ECO:0000313" key="10">
    <source>
        <dbReference type="Proteomes" id="UP001187531"/>
    </source>
</evidence>
<dbReference type="InterPro" id="IPR016161">
    <property type="entry name" value="Ald_DH/histidinol_DH"/>
</dbReference>
<dbReference type="InterPro" id="IPR050740">
    <property type="entry name" value="Aldehyde_DH_Superfamily"/>
</dbReference>
<dbReference type="Pfam" id="PF00171">
    <property type="entry name" value="Aldedh"/>
    <property type="match status" value="1"/>
</dbReference>
<keyword evidence="4 6" id="KW-0560">Oxidoreductase</keyword>
<gene>
    <name evidence="9" type="ORF">QYM36_003435</name>
</gene>
<dbReference type="Proteomes" id="UP001187531">
    <property type="component" value="Unassembled WGS sequence"/>
</dbReference>
<dbReference type="AlphaFoldDB" id="A0AA88I3Y6"/>
<name>A0AA88I3Y6_ARTSF</name>
<evidence type="ECO:0000256" key="7">
    <source>
        <dbReference type="RuleBase" id="RU365091"/>
    </source>
</evidence>
<comment type="catalytic activity">
    <reaction evidence="7">
        <text>succinate semialdehyde + NAD(+) + H2O = succinate + NADH + 2 H(+)</text>
        <dbReference type="Rhea" id="RHEA:13217"/>
        <dbReference type="ChEBI" id="CHEBI:15377"/>
        <dbReference type="ChEBI" id="CHEBI:15378"/>
        <dbReference type="ChEBI" id="CHEBI:30031"/>
        <dbReference type="ChEBI" id="CHEBI:57540"/>
        <dbReference type="ChEBI" id="CHEBI:57706"/>
        <dbReference type="ChEBI" id="CHEBI:57945"/>
        <dbReference type="EC" id="1.2.1.24"/>
    </reaction>
</comment>
<dbReference type="Gene3D" id="3.40.309.10">
    <property type="entry name" value="Aldehyde Dehydrogenase, Chain A, domain 2"/>
    <property type="match status" value="1"/>
</dbReference>
<comment type="subunit">
    <text evidence="7">Homotetramer.</text>
</comment>
<dbReference type="InterPro" id="IPR015590">
    <property type="entry name" value="Aldehyde_DH_dom"/>
</dbReference>
<comment type="caution">
    <text evidence="9">The sequence shown here is derived from an EMBL/GenBank/DDBJ whole genome shotgun (WGS) entry which is preliminary data.</text>
</comment>
<evidence type="ECO:0000259" key="8">
    <source>
        <dbReference type="Pfam" id="PF00171"/>
    </source>
</evidence>
<dbReference type="GO" id="GO:0005739">
    <property type="term" value="C:mitochondrion"/>
    <property type="evidence" value="ECO:0007669"/>
    <property type="project" value="UniProtKB-SubCell"/>
</dbReference>
<dbReference type="InterPro" id="IPR029510">
    <property type="entry name" value="Ald_DH_CS_GLU"/>
</dbReference>
<comment type="similarity">
    <text evidence="3 6">Belongs to the aldehyde dehydrogenase family.</text>
</comment>
<evidence type="ECO:0000313" key="9">
    <source>
        <dbReference type="EMBL" id="KAK2721159.1"/>
    </source>
</evidence>
<dbReference type="SUPFAM" id="SSF53720">
    <property type="entry name" value="ALDH-like"/>
    <property type="match status" value="1"/>
</dbReference>
<proteinExistence type="inferred from homology"/>
<protein>
    <recommendedName>
        <fullName evidence="7">Succinate-semialdehyde dehydrogenase</fullName>
        <ecNumber evidence="7">1.2.1.24</ecNumber>
    </recommendedName>
</protein>
<dbReference type="GO" id="GO:0009450">
    <property type="term" value="P:gamma-aminobutyric acid catabolic process"/>
    <property type="evidence" value="ECO:0007669"/>
    <property type="project" value="UniProtKB-UniRule"/>
</dbReference>
<dbReference type="PANTHER" id="PTHR43353:SF5">
    <property type="entry name" value="SUCCINATE-SEMIALDEHYDE DEHYDROGENASE, MITOCHONDRIAL"/>
    <property type="match status" value="1"/>
</dbReference>
<reference evidence="9" key="1">
    <citation type="submission" date="2023-07" db="EMBL/GenBank/DDBJ databases">
        <title>Chromosome-level genome assembly of Artemia franciscana.</title>
        <authorList>
            <person name="Jo E."/>
        </authorList>
    </citation>
    <scope>NUCLEOTIDE SEQUENCE</scope>
    <source>
        <tissue evidence="9">Whole body</tissue>
    </source>
</reference>
<dbReference type="NCBIfam" id="TIGR01780">
    <property type="entry name" value="SSADH"/>
    <property type="match status" value="1"/>
</dbReference>
<comment type="function">
    <text evidence="1">Catalyzes one step in the degradation of the inhibitory neurotransmitter gamma-aminobutyric acid (GABA).</text>
</comment>
<feature type="active site" evidence="5">
    <location>
        <position position="258"/>
    </location>
</feature>
<keyword evidence="10" id="KW-1185">Reference proteome</keyword>
<evidence type="ECO:0000256" key="1">
    <source>
        <dbReference type="ARBA" id="ARBA00003743"/>
    </source>
</evidence>
<dbReference type="EMBL" id="JAVRJZ010000006">
    <property type="protein sequence ID" value="KAK2721159.1"/>
    <property type="molecule type" value="Genomic_DNA"/>
</dbReference>
<comment type="pathway">
    <text evidence="2 7">Amino-acid degradation; 4-aminobutanoate degradation.</text>
</comment>
<organism evidence="9 10">
    <name type="scientific">Artemia franciscana</name>
    <name type="common">Brine shrimp</name>
    <name type="synonym">Artemia sanfranciscana</name>
    <dbReference type="NCBI Taxonomy" id="6661"/>
    <lineage>
        <taxon>Eukaryota</taxon>
        <taxon>Metazoa</taxon>
        <taxon>Ecdysozoa</taxon>
        <taxon>Arthropoda</taxon>
        <taxon>Crustacea</taxon>
        <taxon>Branchiopoda</taxon>
        <taxon>Anostraca</taxon>
        <taxon>Artemiidae</taxon>
        <taxon>Artemia</taxon>
    </lineage>
</organism>
<evidence type="ECO:0000256" key="6">
    <source>
        <dbReference type="RuleBase" id="RU003345"/>
    </source>
</evidence>
<keyword evidence="7" id="KW-0520">NAD</keyword>
<dbReference type="EC" id="1.2.1.24" evidence="7"/>
<sequence>MGSRGACIFKHQAYINGKWLNALSGKKFPVSNPANGLKIGEVPDMNKEDTLHAIAAAKESFKEWQNVPAKERSKYLRKWFELIDKSSEDIAKLMTAENGKPLIEAKAEVAYGAGYIEWFAEEAKRIYGEVAPRPSNTREMVFFREPIGVVGLITPWNFPMAMLTRKAAAALAAGCTCVARPAEDTPLTALALAALAEEAGLPKGVFNVVTSSAHHAAEIGKALCESEDVAGISFTGSTAVGKILYQQCAGTVKRLALELGGNAPFMVFDSADIEKAVEGVMASKFRNSGQTCVASNRILVQETVFDEFVKALSKRIEKMLVVGDGLDCGVNQGPLANEKQLVKVESLVKDAVNKGAKVVIGGKQHKLGGLFYEPTVLTNIDEQMECFNEEIFGPVCLCIRFKTEADAIEMANNTRRGLAGYFFSNDYQQIWRVARKLQTGIVGVNEGIISSVEAPFGGIKESGFGREGSHHGIDEYTHVKYVTFGGLNY</sequence>
<dbReference type="FunFam" id="3.40.605.10:FF:000005">
    <property type="entry name" value="Succinate-semialdehyde dehydrogenase I"/>
    <property type="match status" value="1"/>
</dbReference>
<dbReference type="CDD" id="cd07103">
    <property type="entry name" value="ALDH_F5_SSADH_GabD"/>
    <property type="match status" value="1"/>
</dbReference>
<dbReference type="GO" id="GO:0004777">
    <property type="term" value="F:succinate-semialdehyde dehydrogenase (NAD+) activity"/>
    <property type="evidence" value="ECO:0007669"/>
    <property type="project" value="UniProtKB-UniRule"/>
</dbReference>
<accession>A0AA88I3Y6</accession>
<dbReference type="InterPro" id="IPR016163">
    <property type="entry name" value="Ald_DH_C"/>
</dbReference>
<evidence type="ECO:0000256" key="4">
    <source>
        <dbReference type="ARBA" id="ARBA00023002"/>
    </source>
</evidence>
<dbReference type="PROSITE" id="PS00687">
    <property type="entry name" value="ALDEHYDE_DEHYDR_GLU"/>
    <property type="match status" value="1"/>
</dbReference>
<dbReference type="PANTHER" id="PTHR43353">
    <property type="entry name" value="SUCCINATE-SEMIALDEHYDE DEHYDROGENASE, MITOCHONDRIAL"/>
    <property type="match status" value="1"/>
</dbReference>
<comment type="subcellular location">
    <subcellularLocation>
        <location evidence="7">Mitochondrion</location>
    </subcellularLocation>
</comment>
<dbReference type="Gene3D" id="3.40.605.10">
    <property type="entry name" value="Aldehyde Dehydrogenase, Chain A, domain 1"/>
    <property type="match status" value="1"/>
</dbReference>
<evidence type="ECO:0000256" key="3">
    <source>
        <dbReference type="ARBA" id="ARBA00009986"/>
    </source>
</evidence>